<feature type="domain" description="MIT" evidence="1">
    <location>
        <begin position="14"/>
        <end position="91"/>
    </location>
</feature>
<dbReference type="InterPro" id="IPR007330">
    <property type="entry name" value="MIT_dom"/>
</dbReference>
<evidence type="ECO:0000313" key="2">
    <source>
        <dbReference type="EMBL" id="KAK4762739.1"/>
    </source>
</evidence>
<sequence>MERTYRITVKLGNQVTDWVIEYFKQAVHEDNEGNYARVFSLYMNALDYFKTCLKYKKNPKIGENIDQKFTECLRRAEEIRSVLDGLPRIVAPWWLPAPRRSPRLELFAGMGMIWRRRS</sequence>
<proteinExistence type="predicted"/>
<protein>
    <recommendedName>
        <fullName evidence="1">MIT domain-containing protein</fullName>
    </recommendedName>
</protein>
<dbReference type="AlphaFoldDB" id="A0AAN7QB97"/>
<evidence type="ECO:0000259" key="1">
    <source>
        <dbReference type="SMART" id="SM00745"/>
    </source>
</evidence>
<dbReference type="Pfam" id="PF04212">
    <property type="entry name" value="MIT"/>
    <property type="match status" value="1"/>
</dbReference>
<evidence type="ECO:0000313" key="3">
    <source>
        <dbReference type="Proteomes" id="UP001346149"/>
    </source>
</evidence>
<dbReference type="Proteomes" id="UP001346149">
    <property type="component" value="Unassembled WGS sequence"/>
</dbReference>
<dbReference type="SMART" id="SM00745">
    <property type="entry name" value="MIT"/>
    <property type="match status" value="1"/>
</dbReference>
<comment type="caution">
    <text evidence="2">The sequence shown here is derived from an EMBL/GenBank/DDBJ whole genome shotgun (WGS) entry which is preliminary data.</text>
</comment>
<dbReference type="SUPFAM" id="SSF116846">
    <property type="entry name" value="MIT domain"/>
    <property type="match status" value="1"/>
</dbReference>
<dbReference type="InterPro" id="IPR036181">
    <property type="entry name" value="MIT_dom_sf"/>
</dbReference>
<dbReference type="Gene3D" id="1.20.58.80">
    <property type="entry name" value="Phosphotransferase system, lactose/cellobiose-type IIA subunit"/>
    <property type="match status" value="1"/>
</dbReference>
<dbReference type="EMBL" id="JAXQNO010000024">
    <property type="protein sequence ID" value="KAK4762739.1"/>
    <property type="molecule type" value="Genomic_DNA"/>
</dbReference>
<name>A0AAN7QB97_TRANT</name>
<accession>A0AAN7QB97</accession>
<organism evidence="2 3">
    <name type="scientific">Trapa natans</name>
    <name type="common">Water chestnut</name>
    <dbReference type="NCBI Taxonomy" id="22666"/>
    <lineage>
        <taxon>Eukaryota</taxon>
        <taxon>Viridiplantae</taxon>
        <taxon>Streptophyta</taxon>
        <taxon>Embryophyta</taxon>
        <taxon>Tracheophyta</taxon>
        <taxon>Spermatophyta</taxon>
        <taxon>Magnoliopsida</taxon>
        <taxon>eudicotyledons</taxon>
        <taxon>Gunneridae</taxon>
        <taxon>Pentapetalae</taxon>
        <taxon>rosids</taxon>
        <taxon>malvids</taxon>
        <taxon>Myrtales</taxon>
        <taxon>Lythraceae</taxon>
        <taxon>Trapa</taxon>
    </lineage>
</organism>
<gene>
    <name evidence="2" type="ORF">SAY86_008507</name>
</gene>
<dbReference type="FunFam" id="1.20.58.80:FF:000007">
    <property type="entry name" value="Suppressor of K+ transport growth defect 1"/>
    <property type="match status" value="1"/>
</dbReference>
<keyword evidence="3" id="KW-1185">Reference proteome</keyword>
<reference evidence="2 3" key="1">
    <citation type="journal article" date="2023" name="Hortic Res">
        <title>Pangenome of water caltrop reveals structural variations and asymmetric subgenome divergence after allopolyploidization.</title>
        <authorList>
            <person name="Zhang X."/>
            <person name="Chen Y."/>
            <person name="Wang L."/>
            <person name="Yuan Y."/>
            <person name="Fang M."/>
            <person name="Shi L."/>
            <person name="Lu R."/>
            <person name="Comes H.P."/>
            <person name="Ma Y."/>
            <person name="Chen Y."/>
            <person name="Huang G."/>
            <person name="Zhou Y."/>
            <person name="Zheng Z."/>
            <person name="Qiu Y."/>
        </authorList>
    </citation>
    <scope>NUCLEOTIDE SEQUENCE [LARGE SCALE GENOMIC DNA]</scope>
    <source>
        <strain evidence="2">F231</strain>
    </source>
</reference>